<protein>
    <submittedName>
        <fullName evidence="2">Uncharacterized protein</fullName>
    </submittedName>
</protein>
<organism evidence="2 3">
    <name type="scientific">Aspergillus lucknowensis</name>
    <dbReference type="NCBI Taxonomy" id="176173"/>
    <lineage>
        <taxon>Eukaryota</taxon>
        <taxon>Fungi</taxon>
        <taxon>Dikarya</taxon>
        <taxon>Ascomycota</taxon>
        <taxon>Pezizomycotina</taxon>
        <taxon>Eurotiomycetes</taxon>
        <taxon>Eurotiomycetidae</taxon>
        <taxon>Eurotiales</taxon>
        <taxon>Aspergillaceae</taxon>
        <taxon>Aspergillus</taxon>
        <taxon>Aspergillus subgen. Nidulantes</taxon>
    </lineage>
</organism>
<dbReference type="Proteomes" id="UP001610432">
    <property type="component" value="Unassembled WGS sequence"/>
</dbReference>
<dbReference type="RefSeq" id="XP_070880996.1">
    <property type="nucleotide sequence ID" value="XM_071027229.1"/>
</dbReference>
<name>A0ABR4LCI7_9EURO</name>
<evidence type="ECO:0000313" key="2">
    <source>
        <dbReference type="EMBL" id="KAL2861102.1"/>
    </source>
</evidence>
<accession>A0ABR4LCI7</accession>
<comment type="caution">
    <text evidence="2">The sequence shown here is derived from an EMBL/GenBank/DDBJ whole genome shotgun (WGS) entry which is preliminary data.</text>
</comment>
<feature type="region of interest" description="Disordered" evidence="1">
    <location>
        <begin position="1"/>
        <end position="21"/>
    </location>
</feature>
<evidence type="ECO:0000313" key="3">
    <source>
        <dbReference type="Proteomes" id="UP001610432"/>
    </source>
</evidence>
<evidence type="ECO:0000256" key="1">
    <source>
        <dbReference type="SAM" id="MobiDB-lite"/>
    </source>
</evidence>
<dbReference type="GeneID" id="98142301"/>
<dbReference type="EMBL" id="JBFXLQ010000075">
    <property type="protein sequence ID" value="KAL2861102.1"/>
    <property type="molecule type" value="Genomic_DNA"/>
</dbReference>
<proteinExistence type="predicted"/>
<reference evidence="2 3" key="1">
    <citation type="submission" date="2024-07" db="EMBL/GenBank/DDBJ databases">
        <title>Section-level genome sequencing and comparative genomics of Aspergillus sections Usti and Cavernicolus.</title>
        <authorList>
            <consortium name="Lawrence Berkeley National Laboratory"/>
            <person name="Nybo J.L."/>
            <person name="Vesth T.C."/>
            <person name="Theobald S."/>
            <person name="Frisvad J.C."/>
            <person name="Larsen T.O."/>
            <person name="Kjaerboelling I."/>
            <person name="Rothschild-Mancinelli K."/>
            <person name="Lyhne E.K."/>
            <person name="Kogle M.E."/>
            <person name="Barry K."/>
            <person name="Clum A."/>
            <person name="Na H."/>
            <person name="Ledsgaard L."/>
            <person name="Lin J."/>
            <person name="Lipzen A."/>
            <person name="Kuo A."/>
            <person name="Riley R."/>
            <person name="Mondo S."/>
            <person name="Labutti K."/>
            <person name="Haridas S."/>
            <person name="Pangalinan J."/>
            <person name="Salamov A.A."/>
            <person name="Simmons B.A."/>
            <person name="Magnuson J.K."/>
            <person name="Chen J."/>
            <person name="Drula E."/>
            <person name="Henrissat B."/>
            <person name="Wiebenga A."/>
            <person name="Lubbers R.J."/>
            <person name="Gomes A.C."/>
            <person name="Macurrencykelacurrency M.R."/>
            <person name="Stajich J."/>
            <person name="Grigoriev I.V."/>
            <person name="Mortensen U.H."/>
            <person name="De Vries R.P."/>
            <person name="Baker S.E."/>
            <person name="Andersen M.R."/>
        </authorList>
    </citation>
    <scope>NUCLEOTIDE SEQUENCE [LARGE SCALE GENOMIC DNA]</scope>
    <source>
        <strain evidence="2 3">CBS 449.75</strain>
    </source>
</reference>
<keyword evidence="3" id="KW-1185">Reference proteome</keyword>
<sequence>MPLYNSAEPLTLPPSSPNTSNSELTAAVFLKSQRAGRQIRRDNQARIYPDQGIYVCPAPPPPTLPPSFKPLLETYLFIPMFLGFWNGEARRGKATLGQANTRLLVSSTRPTTWTRSRLANIFMSSRMGRSRRSDRRREAGDGRVYTGLRAYSLSRAINGCDDES</sequence>
<gene>
    <name evidence="2" type="ORF">BJX67DRAFT_315659</name>
</gene>